<evidence type="ECO:0000259" key="2">
    <source>
        <dbReference type="Pfam" id="PF00496"/>
    </source>
</evidence>
<evidence type="ECO:0000313" key="4">
    <source>
        <dbReference type="Proteomes" id="UP000787322"/>
    </source>
</evidence>
<dbReference type="Gene3D" id="3.40.190.10">
    <property type="entry name" value="Periplasmic binding protein-like II"/>
    <property type="match status" value="1"/>
</dbReference>
<dbReference type="GO" id="GO:0015833">
    <property type="term" value="P:peptide transport"/>
    <property type="evidence" value="ECO:0007669"/>
    <property type="project" value="TreeGrafter"/>
</dbReference>
<comment type="caution">
    <text evidence="3">The sequence shown here is derived from an EMBL/GenBank/DDBJ whole genome shotgun (WGS) entry which is preliminary data.</text>
</comment>
<feature type="domain" description="Solute-binding protein family 5" evidence="2">
    <location>
        <begin position="137"/>
        <end position="508"/>
    </location>
</feature>
<dbReference type="InterPro" id="IPR006311">
    <property type="entry name" value="TAT_signal"/>
</dbReference>
<sequence>MADSFSRRSFFALTGITAAGLGLAGCAPSNPQSSSTTTGTEPQDGSPANTPLDQLPLPEKGKTYNNPKSRDEVKDGGTLTQPINEIGPQWNYYQLAGNTSYMNILHGLINPRDLFLNNADGDKFEPNKDYIKEFKVEEKDGKQVATLTFTDQATFNDGTAIDWTAIQTAFITMCGQNKKFAVSSTDGYDKYESVEQGDTAKTAVITMKEPVYPIESILSYALHPKLQDPDFFNNGYNNEPHNELGSGPYIVDSFDDSVVTFKPNPKWWGDAPKLDTLVYKQMDTQASINAFKNEETDTTGSSVAGSAELLSNFSGLGDKAQIRRGLGMSIAVIELNSTRGALQDVAVRKAFCQVVDPATIVSIVFQGVNWKEDAPGSMLWPYWAAGYDNNLPDDIKNLKSVDERKAAAKKTLEDAGYKLNGDYYEKDGQQVTFSYTLFGDGTTVKNRAAAIQKMCKDAGINLTLDSHPSSEFSDVLTSGSWDVCLFGWVGSSTSYNNGGQLYGSESGSNFGQQGSAETDEMFAKVVSTKDFDERMKLMNEAEKKMMQTYAYLPVYTGPDCYVVKTGLANFGPSLFQSVPATIVGWQK</sequence>
<dbReference type="AlphaFoldDB" id="A0A9D5XAL4"/>
<accession>A0A9D5XAL4</accession>
<feature type="compositionally biased region" description="Polar residues" evidence="1">
    <location>
        <begin position="29"/>
        <end position="52"/>
    </location>
</feature>
<dbReference type="Pfam" id="PF00496">
    <property type="entry name" value="SBP_bac_5"/>
    <property type="match status" value="1"/>
</dbReference>
<feature type="region of interest" description="Disordered" evidence="1">
    <location>
        <begin position="24"/>
        <end position="81"/>
    </location>
</feature>
<reference evidence="3" key="1">
    <citation type="submission" date="2020-04" db="EMBL/GenBank/DDBJ databases">
        <title>Deep metagenomics examines the oral microbiome during advanced dental caries in children, revealing novel taxa and co-occurrences with host molecules.</title>
        <authorList>
            <person name="Baker J.L."/>
            <person name="Morton J.T."/>
            <person name="Dinis M."/>
            <person name="Alvarez R."/>
            <person name="Tran N.C."/>
            <person name="Knight R."/>
            <person name="Edlund A."/>
        </authorList>
    </citation>
    <scope>NUCLEOTIDE SEQUENCE</scope>
    <source>
        <strain evidence="3">JCVI_3_bin.11</strain>
    </source>
</reference>
<dbReference type="GO" id="GO:1904680">
    <property type="term" value="F:peptide transmembrane transporter activity"/>
    <property type="evidence" value="ECO:0007669"/>
    <property type="project" value="TreeGrafter"/>
</dbReference>
<dbReference type="InterPro" id="IPR000914">
    <property type="entry name" value="SBP_5_dom"/>
</dbReference>
<protein>
    <submittedName>
        <fullName evidence="3">ABC transporter family substrate-binding protein</fullName>
    </submittedName>
</protein>
<dbReference type="InterPro" id="IPR039424">
    <property type="entry name" value="SBP_5"/>
</dbReference>
<gene>
    <name evidence="3" type="ORF">HXK24_03575</name>
</gene>
<organism evidence="3 4">
    <name type="scientific">Lancefieldella parvula</name>
    <dbReference type="NCBI Taxonomy" id="1382"/>
    <lineage>
        <taxon>Bacteria</taxon>
        <taxon>Bacillati</taxon>
        <taxon>Actinomycetota</taxon>
        <taxon>Coriobacteriia</taxon>
        <taxon>Coriobacteriales</taxon>
        <taxon>Atopobiaceae</taxon>
        <taxon>Lancefieldella</taxon>
    </lineage>
</organism>
<dbReference type="Proteomes" id="UP000787322">
    <property type="component" value="Unassembled WGS sequence"/>
</dbReference>
<dbReference type="Gene3D" id="3.10.105.10">
    <property type="entry name" value="Dipeptide-binding Protein, Domain 3"/>
    <property type="match status" value="1"/>
</dbReference>
<dbReference type="EMBL" id="JABZGU010000065">
    <property type="protein sequence ID" value="MBF4802887.1"/>
    <property type="molecule type" value="Genomic_DNA"/>
</dbReference>
<dbReference type="SUPFAM" id="SSF53850">
    <property type="entry name" value="Periplasmic binding protein-like II"/>
    <property type="match status" value="1"/>
</dbReference>
<dbReference type="Gene3D" id="3.90.76.10">
    <property type="entry name" value="Dipeptide-binding Protein, Domain 1"/>
    <property type="match status" value="1"/>
</dbReference>
<dbReference type="PROSITE" id="PS51318">
    <property type="entry name" value="TAT"/>
    <property type="match status" value="1"/>
</dbReference>
<dbReference type="PANTHER" id="PTHR30290:SF65">
    <property type="entry name" value="MONOACYL PHOSPHATIDYLINOSITOL TETRAMANNOSIDE-BINDING PROTEIN LPQW-RELATED"/>
    <property type="match status" value="1"/>
</dbReference>
<proteinExistence type="predicted"/>
<evidence type="ECO:0000313" key="3">
    <source>
        <dbReference type="EMBL" id="MBF4802887.1"/>
    </source>
</evidence>
<dbReference type="CDD" id="cd08501">
    <property type="entry name" value="PBP2_Lpqw"/>
    <property type="match status" value="1"/>
</dbReference>
<dbReference type="PANTHER" id="PTHR30290">
    <property type="entry name" value="PERIPLASMIC BINDING COMPONENT OF ABC TRANSPORTER"/>
    <property type="match status" value="1"/>
</dbReference>
<evidence type="ECO:0000256" key="1">
    <source>
        <dbReference type="SAM" id="MobiDB-lite"/>
    </source>
</evidence>
<name>A0A9D5XAL4_9ACTN</name>
<dbReference type="PROSITE" id="PS51257">
    <property type="entry name" value="PROKAR_LIPOPROTEIN"/>
    <property type="match status" value="1"/>
</dbReference>